<sequence length="1258" mass="136246">MNTKLHLVFSITILFLSFYGSAQNNYWEKETSRTPVSAKFLSQLDMEKASMFSLKETEFSRELPTQKDGKQSKVIYFPNENGVLEGFRVMEKSIMAPELAAKYPQIKSYVGQGFTHPEDRIRFSVSHKGVQSMIVHGNSERTTFMQKASADGNRYVVYSKEMNAASKAEFICNTTTVLEKNALGSTQKLVDDQLLRRFRLAISATGEYTAYHGGTKADAIAAINATVTRINEVMETDLGVTLELIANNDAVIYTDAATDPYNGNLNSQVQNTLSTIIGEANYDVGHLFQRDANNGNAGFIGAVCVDNRKGSGYSSAINPEGDFFDLDFVAHEMGHQFGANHTWSFESEGTGVQAEPGSGSTIMGYAGIADVNNVASNGDDYYHYNSIFQITEYVKTTTCAQIISLTNATPVIVPMADHVIPKSTAFVLTGSASDADATDVLTYTWEQIDNGVVTNVTFGPTNPSGANFRSLKPSTDPKRYFPRLSRVIEGRLTQSNPTINSAWETVSDVSREFNFALTVRDNAVGGGQVNAELVKVNVVNSAGPFVLTSQVTNEVYNAGSVQEVRWDVANTNTAPVNANTVDILLSTDGGLTFPISLANNVSNDGQHSVLLPGNATTTARIMVKASDNIFFAVNTANFTIQASPIVLEFAKLDFEICQPNDWVIPFTYKTYLGFNEEVTFSATGVPGGLTTNFSPPTATTNTTAVTLTLSNSGSLSEGNYPIDVIAISSGGTSSQVQLLLKVYDTAFPNVTLTSPGDNSIGVALSPQLTWQEDDAYTSYDIEVATDASFATIVDSKTVIFNSYTPSALEQDTTYYWRVKPRNSCSEGVFGPAFSFTTKQINCKSFEANGLPLTITSVGEPVVISKISFVEDLPIADVNINLNITHSYLEDLVISLISPAGTKVVLTSSSCGSLRNINTTFDDDGSPFVCANNPAISGVVRPLGLLSSFNGESLFGEWTLEIKDNAPSDGGSLNSFSLDICVEGAFRPDVDEDGVFDDGDDLCLGTPKGLEVDVNGCAIYRLPKDNFLVEIQSESCRTNNDGALNIIVKEELDYFITVVGNGINEEGSFTTTYSLTTLPSGTYQVCIVGVSDTVTYEAYCFEVVVTEPESISVYSKMSIDGKQVVLDLEGSNLYTIELNGLIQQTSKSNVTLDLKNGINILKVYTNIPCQGVYEEELFVSDSAILYPNPVVDNATLFFGALVEQAIIKIYSVNGILVKEMDQLVTGRQMQLDFSGLSPGIYILNYSTANSKGTYKVIIK</sequence>
<evidence type="ECO:0000256" key="2">
    <source>
        <dbReference type="ARBA" id="ARBA00022729"/>
    </source>
</evidence>
<dbReference type="InterPro" id="IPR003961">
    <property type="entry name" value="FN3_dom"/>
</dbReference>
<keyword evidence="1" id="KW-0645">Protease</keyword>
<dbReference type="Pfam" id="PF13583">
    <property type="entry name" value="Reprolysin_4"/>
    <property type="match status" value="1"/>
</dbReference>
<dbReference type="EMBL" id="JBEXAE010000005">
    <property type="protein sequence ID" value="MET6991236.1"/>
    <property type="molecule type" value="Genomic_DNA"/>
</dbReference>
<evidence type="ECO:0000259" key="4">
    <source>
        <dbReference type="PROSITE" id="PS50853"/>
    </source>
</evidence>
<evidence type="ECO:0000313" key="7">
    <source>
        <dbReference type="Proteomes" id="UP001549799"/>
    </source>
</evidence>
<dbReference type="RefSeq" id="WP_354615717.1">
    <property type="nucleotide sequence ID" value="NZ_JBEXAE010000005.1"/>
</dbReference>
<evidence type="ECO:0000256" key="1">
    <source>
        <dbReference type="ARBA" id="ARBA00022670"/>
    </source>
</evidence>
<organism evidence="6 7">
    <name type="scientific">Sediminicola arcticus</name>
    <dbReference type="NCBI Taxonomy" id="1574308"/>
    <lineage>
        <taxon>Bacteria</taxon>
        <taxon>Pseudomonadati</taxon>
        <taxon>Bacteroidota</taxon>
        <taxon>Flavobacteriia</taxon>
        <taxon>Flavobacteriales</taxon>
        <taxon>Flavobacteriaceae</taxon>
        <taxon>Sediminicola</taxon>
    </lineage>
</organism>
<feature type="domain" description="Fibronectin type-III" evidence="4">
    <location>
        <begin position="746"/>
        <end position="840"/>
    </location>
</feature>
<dbReference type="Gene3D" id="3.40.390.10">
    <property type="entry name" value="Collagenase (Catalytic Domain)"/>
    <property type="match status" value="1"/>
</dbReference>
<dbReference type="InterPro" id="IPR002884">
    <property type="entry name" value="P_dom"/>
</dbReference>
<evidence type="ECO:0000313" key="6">
    <source>
        <dbReference type="EMBL" id="MET6991236.1"/>
    </source>
</evidence>
<comment type="caution">
    <text evidence="6">The sequence shown here is derived from an EMBL/GenBank/DDBJ whole genome shotgun (WGS) entry which is preliminary data.</text>
</comment>
<dbReference type="Pfam" id="PF18962">
    <property type="entry name" value="Por_Secre_tail"/>
    <property type="match status" value="1"/>
</dbReference>
<dbReference type="Proteomes" id="UP001549799">
    <property type="component" value="Unassembled WGS sequence"/>
</dbReference>
<dbReference type="Pfam" id="PF01483">
    <property type="entry name" value="P_proprotein"/>
    <property type="match status" value="1"/>
</dbReference>
<dbReference type="SUPFAM" id="SSF49785">
    <property type="entry name" value="Galactose-binding domain-like"/>
    <property type="match status" value="1"/>
</dbReference>
<evidence type="ECO:0000256" key="3">
    <source>
        <dbReference type="ARBA" id="ARBA00022801"/>
    </source>
</evidence>
<evidence type="ECO:0000259" key="5">
    <source>
        <dbReference type="PROSITE" id="PS51829"/>
    </source>
</evidence>
<protein>
    <submittedName>
        <fullName evidence="6">Reprolysin-like metallopeptidase</fullName>
    </submittedName>
</protein>
<dbReference type="InterPro" id="IPR013783">
    <property type="entry name" value="Ig-like_fold"/>
</dbReference>
<dbReference type="SUPFAM" id="SSF49265">
    <property type="entry name" value="Fibronectin type III"/>
    <property type="match status" value="1"/>
</dbReference>
<dbReference type="InterPro" id="IPR036116">
    <property type="entry name" value="FN3_sf"/>
</dbReference>
<keyword evidence="2" id="KW-0732">Signal</keyword>
<dbReference type="Gene3D" id="2.60.120.260">
    <property type="entry name" value="Galactose-binding domain-like"/>
    <property type="match status" value="1"/>
</dbReference>
<dbReference type="PROSITE" id="PS51829">
    <property type="entry name" value="P_HOMO_B"/>
    <property type="match status" value="1"/>
</dbReference>
<reference evidence="6 7" key="1">
    <citation type="submission" date="2024-07" db="EMBL/GenBank/DDBJ databases">
        <title>The genome sequence of type strain Sediminicola arcticus GDMCC 1.2805.</title>
        <authorList>
            <person name="Liu Y."/>
        </authorList>
    </citation>
    <scope>NUCLEOTIDE SEQUENCE [LARGE SCALE GENOMIC DNA]</scope>
    <source>
        <strain evidence="6 7">GDMCC 1.2805</strain>
    </source>
</reference>
<accession>A0ABV2SVQ9</accession>
<dbReference type="InterPro" id="IPR008979">
    <property type="entry name" value="Galactose-bd-like_sf"/>
</dbReference>
<name>A0ABV2SVQ9_9FLAO</name>
<dbReference type="PROSITE" id="PS50853">
    <property type="entry name" value="FN3"/>
    <property type="match status" value="1"/>
</dbReference>
<dbReference type="Gene3D" id="2.60.40.10">
    <property type="entry name" value="Immunoglobulins"/>
    <property type="match status" value="1"/>
</dbReference>
<proteinExistence type="predicted"/>
<keyword evidence="7" id="KW-1185">Reference proteome</keyword>
<gene>
    <name evidence="6" type="ORF">ABXZ36_11320</name>
</gene>
<dbReference type="SUPFAM" id="SSF55486">
    <property type="entry name" value="Metalloproteases ('zincins'), catalytic domain"/>
    <property type="match status" value="1"/>
</dbReference>
<dbReference type="InterPro" id="IPR026444">
    <property type="entry name" value="Secre_tail"/>
</dbReference>
<feature type="domain" description="P/Homo B" evidence="5">
    <location>
        <begin position="818"/>
        <end position="987"/>
    </location>
</feature>
<dbReference type="InterPro" id="IPR024079">
    <property type="entry name" value="MetalloPept_cat_dom_sf"/>
</dbReference>
<dbReference type="NCBIfam" id="TIGR04183">
    <property type="entry name" value="Por_Secre_tail"/>
    <property type="match status" value="1"/>
</dbReference>
<keyword evidence="3" id="KW-0378">Hydrolase</keyword>